<organism evidence="2">
    <name type="scientific">freshwater metagenome</name>
    <dbReference type="NCBI Taxonomy" id="449393"/>
    <lineage>
        <taxon>unclassified sequences</taxon>
        <taxon>metagenomes</taxon>
        <taxon>ecological metagenomes</taxon>
    </lineage>
</organism>
<dbReference type="InterPro" id="IPR025877">
    <property type="entry name" value="MobA-like_NTP_Trfase"/>
</dbReference>
<name>A0A6J6PH51_9ZZZZ</name>
<dbReference type="SUPFAM" id="SSF53448">
    <property type="entry name" value="Nucleotide-diphospho-sugar transferases"/>
    <property type="match status" value="1"/>
</dbReference>
<dbReference type="EMBL" id="CAEZXW010000011">
    <property type="protein sequence ID" value="CAB4696073.1"/>
    <property type="molecule type" value="Genomic_DNA"/>
</dbReference>
<dbReference type="PANTHER" id="PTHR43777">
    <property type="entry name" value="MOLYBDENUM COFACTOR CYTIDYLYLTRANSFERASE"/>
    <property type="match status" value="1"/>
</dbReference>
<dbReference type="AlphaFoldDB" id="A0A6J6PH51"/>
<dbReference type="Gene3D" id="3.90.550.10">
    <property type="entry name" value="Spore Coat Polysaccharide Biosynthesis Protein SpsA, Chain A"/>
    <property type="match status" value="1"/>
</dbReference>
<sequence length="188" mass="20190">MVIGLLLAAGGGRRFGGPKAPYVHQGERLVDRGVRLLREAGCQEVVVVLGAWVGEVADATVVVNSEWESGQASSLLKGLDSLPVGAERVCVLLVDQIGMTSRVISRVISRVVDSPEEMVAAGFEDLFSPPIAFTRQHFIPLMSDLRQALSDGKRGDSGARHYFQEVGGLILQVDDLALLEDLDEPPTN</sequence>
<dbReference type="GO" id="GO:0016779">
    <property type="term" value="F:nucleotidyltransferase activity"/>
    <property type="evidence" value="ECO:0007669"/>
    <property type="project" value="UniProtKB-ARBA"/>
</dbReference>
<evidence type="ECO:0000259" key="1">
    <source>
        <dbReference type="Pfam" id="PF12804"/>
    </source>
</evidence>
<protein>
    <submittedName>
        <fullName evidence="2">Unannotated protein</fullName>
    </submittedName>
</protein>
<gene>
    <name evidence="2" type="ORF">UFOPK2593_00340</name>
</gene>
<evidence type="ECO:0000313" key="2">
    <source>
        <dbReference type="EMBL" id="CAB4696073.1"/>
    </source>
</evidence>
<proteinExistence type="predicted"/>
<dbReference type="Pfam" id="PF12804">
    <property type="entry name" value="NTP_transf_3"/>
    <property type="match status" value="1"/>
</dbReference>
<feature type="domain" description="MobA-like NTP transferase" evidence="1">
    <location>
        <begin position="4"/>
        <end position="154"/>
    </location>
</feature>
<dbReference type="PANTHER" id="PTHR43777:SF1">
    <property type="entry name" value="MOLYBDENUM COFACTOR CYTIDYLYLTRANSFERASE"/>
    <property type="match status" value="1"/>
</dbReference>
<reference evidence="2" key="1">
    <citation type="submission" date="2020-05" db="EMBL/GenBank/DDBJ databases">
        <authorList>
            <person name="Chiriac C."/>
            <person name="Salcher M."/>
            <person name="Ghai R."/>
            <person name="Kavagutti S V."/>
        </authorList>
    </citation>
    <scope>NUCLEOTIDE SEQUENCE</scope>
</reference>
<dbReference type="InterPro" id="IPR029044">
    <property type="entry name" value="Nucleotide-diphossugar_trans"/>
</dbReference>
<accession>A0A6J6PH51</accession>